<protein>
    <submittedName>
        <fullName evidence="1">Uncharacterized protein</fullName>
    </submittedName>
</protein>
<accession>A0ABR3IVM9</accession>
<gene>
    <name evidence="1" type="ORF">HGRIS_013397</name>
</gene>
<organism evidence="1 2">
    <name type="scientific">Hohenbuehelia grisea</name>
    <dbReference type="NCBI Taxonomy" id="104357"/>
    <lineage>
        <taxon>Eukaryota</taxon>
        <taxon>Fungi</taxon>
        <taxon>Dikarya</taxon>
        <taxon>Basidiomycota</taxon>
        <taxon>Agaricomycotina</taxon>
        <taxon>Agaricomycetes</taxon>
        <taxon>Agaricomycetidae</taxon>
        <taxon>Agaricales</taxon>
        <taxon>Pleurotineae</taxon>
        <taxon>Pleurotaceae</taxon>
        <taxon>Hohenbuehelia</taxon>
    </lineage>
</organism>
<name>A0ABR3IVM9_9AGAR</name>
<comment type="caution">
    <text evidence="1">The sequence shown here is derived from an EMBL/GenBank/DDBJ whole genome shotgun (WGS) entry which is preliminary data.</text>
</comment>
<evidence type="ECO:0000313" key="2">
    <source>
        <dbReference type="Proteomes" id="UP001556367"/>
    </source>
</evidence>
<dbReference type="Proteomes" id="UP001556367">
    <property type="component" value="Unassembled WGS sequence"/>
</dbReference>
<reference evidence="2" key="1">
    <citation type="submission" date="2024-06" db="EMBL/GenBank/DDBJ databases">
        <title>Multi-omics analyses provide insights into the biosynthesis of the anticancer antibiotic pleurotin in Hohenbuehelia grisea.</title>
        <authorList>
            <person name="Weaver J.A."/>
            <person name="Alberti F."/>
        </authorList>
    </citation>
    <scope>NUCLEOTIDE SEQUENCE [LARGE SCALE GENOMIC DNA]</scope>
    <source>
        <strain evidence="2">T-177</strain>
    </source>
</reference>
<proteinExistence type="predicted"/>
<dbReference type="EMBL" id="JASNQZ010000015">
    <property type="protein sequence ID" value="KAL0947276.1"/>
    <property type="molecule type" value="Genomic_DNA"/>
</dbReference>
<keyword evidence="2" id="KW-1185">Reference proteome</keyword>
<evidence type="ECO:0000313" key="1">
    <source>
        <dbReference type="EMBL" id="KAL0947276.1"/>
    </source>
</evidence>
<sequence>MIIREFKLTDQHTIARHLALNGVPFRTLSTRHISSIVAPFRWKTLGYRPYGYKPDALAYEIYEMKRDEFLRTPRGRAVLMKGGILWRLARDVVNIESVLDGPTEWAKDLTSRRSGPSVSVDDELSEQELEFICGTYRVHTDLKSDQISLSSWWPSHIVWAGSGLNLMAWSDDAEAWFQRRLEDIRENRATLKTSDAWRKSLKLQRGTARLRKHMDAAAGDFINGKRFDAQSSAIRLASTNR</sequence>